<dbReference type="InterPro" id="IPR011004">
    <property type="entry name" value="Trimer_LpxA-like_sf"/>
</dbReference>
<keyword evidence="8" id="KW-1185">Reference proteome</keyword>
<dbReference type="EC" id="2.3.1.129" evidence="7"/>
<dbReference type="Gene3D" id="1.20.1180.10">
    <property type="entry name" value="Udp N-acetylglucosamine O-acyltransferase, C-terminal domain"/>
    <property type="match status" value="1"/>
</dbReference>
<keyword evidence="5 7" id="KW-0012">Acyltransferase</keyword>
<dbReference type="InterPro" id="IPR029098">
    <property type="entry name" value="Acetyltransf_C"/>
</dbReference>
<evidence type="ECO:0000256" key="2">
    <source>
        <dbReference type="ARBA" id="ARBA00022556"/>
    </source>
</evidence>
<evidence type="ECO:0000256" key="1">
    <source>
        <dbReference type="ARBA" id="ARBA00022516"/>
    </source>
</evidence>
<evidence type="ECO:0000259" key="6">
    <source>
        <dbReference type="Pfam" id="PF13720"/>
    </source>
</evidence>
<keyword evidence="4" id="KW-0443">Lipid metabolism</keyword>
<dbReference type="Pfam" id="PF00132">
    <property type="entry name" value="Hexapep"/>
    <property type="match status" value="2"/>
</dbReference>
<keyword evidence="2" id="KW-0441">Lipid A biosynthesis</keyword>
<evidence type="ECO:0000256" key="5">
    <source>
        <dbReference type="ARBA" id="ARBA00023315"/>
    </source>
</evidence>
<dbReference type="Gene3D" id="2.160.10.10">
    <property type="entry name" value="Hexapeptide repeat proteins"/>
    <property type="match status" value="1"/>
</dbReference>
<dbReference type="EMBL" id="JAKKUT010000002">
    <property type="protein sequence ID" value="MDG2990765.1"/>
    <property type="molecule type" value="Genomic_DNA"/>
</dbReference>
<dbReference type="PANTHER" id="PTHR43480:SF1">
    <property type="entry name" value="ACYL-[ACYL-CARRIER-PROTEIN]--UDP-N-ACETYLGLUCOSAMINE O-ACYLTRANSFERASE, MITOCHONDRIAL-RELATED"/>
    <property type="match status" value="1"/>
</dbReference>
<sequence length="286" mass="30875">MNFFRDDPSILALVSLIQAEGIYIGQVVGIHPSAVIEEGATLGENVAISPFCYIDRHVQLGAGCVLGPHVTILGHTTLGKDCRVHGGAIIGDIPQDVTYQGGVSYVTIGDRCILREGVTIHRGTKPEAVTQVGNDCLLMAHSHLAHDVQIGNQVIIANGALVAGYAHIGDRAFISGNCLIHQFTRVGRLAMLSGGTAVQKDVPPFAMTHSLSRNTIMGLNVVGLRRAGFTTEERQLLKAAFTILYRSDLNTTQAIAQLKDIFHSPLVTELWQFIETSQRGICNFIR</sequence>
<dbReference type="RefSeq" id="WP_277866663.1">
    <property type="nucleotide sequence ID" value="NZ_JAKKUT010000002.1"/>
</dbReference>
<evidence type="ECO:0000256" key="4">
    <source>
        <dbReference type="ARBA" id="ARBA00023098"/>
    </source>
</evidence>
<evidence type="ECO:0000256" key="3">
    <source>
        <dbReference type="ARBA" id="ARBA00022679"/>
    </source>
</evidence>
<dbReference type="InterPro" id="IPR001451">
    <property type="entry name" value="Hexapep"/>
</dbReference>
<gene>
    <name evidence="7" type="primary">lpxA</name>
    <name evidence="7" type="ORF">L3556_07455</name>
</gene>
<keyword evidence="1" id="KW-0444">Lipid biosynthesis</keyword>
<organism evidence="7 8">
    <name type="scientific">Candidatus Synechococcus calcipolaris G9</name>
    <dbReference type="NCBI Taxonomy" id="1497997"/>
    <lineage>
        <taxon>Bacteria</taxon>
        <taxon>Bacillati</taxon>
        <taxon>Cyanobacteriota</taxon>
        <taxon>Cyanophyceae</taxon>
        <taxon>Synechococcales</taxon>
        <taxon>Synechococcaceae</taxon>
        <taxon>Synechococcus</taxon>
    </lineage>
</organism>
<accession>A0ABT6EY77</accession>
<comment type="caution">
    <text evidence="7">The sequence shown here is derived from an EMBL/GenBank/DDBJ whole genome shotgun (WGS) entry which is preliminary data.</text>
</comment>
<dbReference type="InterPro" id="IPR037157">
    <property type="entry name" value="Acetyltransf_C_sf"/>
</dbReference>
<proteinExistence type="predicted"/>
<dbReference type="InterPro" id="IPR010137">
    <property type="entry name" value="Lipid_A_LpxA"/>
</dbReference>
<dbReference type="PANTHER" id="PTHR43480">
    <property type="entry name" value="ACYL-[ACYL-CARRIER-PROTEIN]--UDP-N-ACETYLGLUCOSAMINE O-ACYLTRANSFERASE"/>
    <property type="match status" value="1"/>
</dbReference>
<feature type="domain" description="UDP N-acetylglucosamine O-acyltransferase C-terminal" evidence="6">
    <location>
        <begin position="201"/>
        <end position="282"/>
    </location>
</feature>
<dbReference type="SUPFAM" id="SSF51161">
    <property type="entry name" value="Trimeric LpxA-like enzymes"/>
    <property type="match status" value="1"/>
</dbReference>
<protein>
    <submittedName>
        <fullName evidence="7">Acyl-ACP--UDP-N-acetylglucosamine O-acyltransferase</fullName>
        <ecNumber evidence="7">2.3.1.129</ecNumber>
    </submittedName>
</protein>
<dbReference type="NCBIfam" id="NF003657">
    <property type="entry name" value="PRK05289.1"/>
    <property type="match status" value="1"/>
</dbReference>
<reference evidence="7" key="1">
    <citation type="journal article" date="2022" name="Genome Biol. Evol.">
        <title>A New Gene Family Diagnostic for Intracellular Biomineralization of Amorphous Ca Carbonates by Cyanobacteria.</title>
        <authorList>
            <person name="Benzerara K."/>
            <person name="Duprat E."/>
            <person name="Bitard-Feildel T."/>
            <person name="Caumes G."/>
            <person name="Cassier-Chauvat C."/>
            <person name="Chauvat F."/>
            <person name="Dezi M."/>
            <person name="Diop S.I."/>
            <person name="Gaschignard G."/>
            <person name="Gorgen S."/>
            <person name="Gugger M."/>
            <person name="Lopez-Garcia P."/>
            <person name="Millet M."/>
            <person name="Skouri-Panet F."/>
            <person name="Moreira D."/>
            <person name="Callebaut I."/>
        </authorList>
    </citation>
    <scope>NUCLEOTIDE SEQUENCE</scope>
    <source>
        <strain evidence="7">G9</strain>
    </source>
</reference>
<keyword evidence="3 7" id="KW-0808">Transferase</keyword>
<name>A0ABT6EY77_9SYNE</name>
<evidence type="ECO:0000313" key="7">
    <source>
        <dbReference type="EMBL" id="MDG2990765.1"/>
    </source>
</evidence>
<evidence type="ECO:0000313" key="8">
    <source>
        <dbReference type="Proteomes" id="UP001154265"/>
    </source>
</evidence>
<dbReference type="GO" id="GO:0008780">
    <property type="term" value="F:acyl-[acyl-carrier-protein]-UDP-N-acetylglucosamine O-acyltransferase activity"/>
    <property type="evidence" value="ECO:0007669"/>
    <property type="project" value="UniProtKB-EC"/>
</dbReference>
<dbReference type="CDD" id="cd03351">
    <property type="entry name" value="LbH_UDP-GlcNAc_AT"/>
    <property type="match status" value="1"/>
</dbReference>
<dbReference type="PIRSF" id="PIRSF000456">
    <property type="entry name" value="UDP-GlcNAc_acltr"/>
    <property type="match status" value="1"/>
</dbReference>
<reference evidence="7" key="2">
    <citation type="submission" date="2022-01" db="EMBL/GenBank/DDBJ databases">
        <authorList>
            <person name="Zivanovic Y."/>
            <person name="Moreira D."/>
            <person name="Lopez-Garcia P."/>
        </authorList>
    </citation>
    <scope>NUCLEOTIDE SEQUENCE</scope>
    <source>
        <strain evidence="7">G9</strain>
    </source>
</reference>
<dbReference type="NCBIfam" id="TIGR01852">
    <property type="entry name" value="lipid_A_lpxA"/>
    <property type="match status" value="1"/>
</dbReference>
<dbReference type="Proteomes" id="UP001154265">
    <property type="component" value="Unassembled WGS sequence"/>
</dbReference>
<dbReference type="Pfam" id="PF13720">
    <property type="entry name" value="Acetyltransf_11"/>
    <property type="match status" value="1"/>
</dbReference>